<dbReference type="PANTHER" id="PTHR43776">
    <property type="entry name" value="TRANSPORT ATP-BINDING PROTEIN"/>
    <property type="match status" value="1"/>
</dbReference>
<gene>
    <name evidence="8" type="ORF">Q8A70_16680</name>
</gene>
<keyword evidence="3" id="KW-0813">Transport</keyword>
<dbReference type="Proteomes" id="UP001230156">
    <property type="component" value="Unassembled WGS sequence"/>
</dbReference>
<evidence type="ECO:0000256" key="2">
    <source>
        <dbReference type="ARBA" id="ARBA00005417"/>
    </source>
</evidence>
<comment type="similarity">
    <text evidence="2">Belongs to the ABC transporter superfamily.</text>
</comment>
<dbReference type="PROSITE" id="PS50893">
    <property type="entry name" value="ABC_TRANSPORTER_2"/>
    <property type="match status" value="1"/>
</dbReference>
<dbReference type="Gene3D" id="3.40.50.300">
    <property type="entry name" value="P-loop containing nucleotide triphosphate hydrolases"/>
    <property type="match status" value="1"/>
</dbReference>
<dbReference type="SMART" id="SM00382">
    <property type="entry name" value="AAA"/>
    <property type="match status" value="1"/>
</dbReference>
<dbReference type="PANTHER" id="PTHR43776:SF7">
    <property type="entry name" value="D,D-DIPEPTIDE TRANSPORT ATP-BINDING PROTEIN DDPF-RELATED"/>
    <property type="match status" value="1"/>
</dbReference>
<evidence type="ECO:0000313" key="9">
    <source>
        <dbReference type="Proteomes" id="UP001230156"/>
    </source>
</evidence>
<keyword evidence="5 8" id="KW-0067">ATP-binding</keyword>
<reference evidence="9" key="1">
    <citation type="submission" date="2023-08" db="EMBL/GenBank/DDBJ databases">
        <title>Rhodospirillaceae gen. nov., a novel taxon isolated from the Yangtze River Yuezi River estuary sludge.</title>
        <authorList>
            <person name="Ruan L."/>
        </authorList>
    </citation>
    <scope>NUCLEOTIDE SEQUENCE [LARGE SCALE GENOMIC DNA]</scope>
    <source>
        <strain evidence="9">R-7</strain>
    </source>
</reference>
<dbReference type="Pfam" id="PF08352">
    <property type="entry name" value="oligo_HPY"/>
    <property type="match status" value="1"/>
</dbReference>
<evidence type="ECO:0000256" key="6">
    <source>
        <dbReference type="SAM" id="MobiDB-lite"/>
    </source>
</evidence>
<dbReference type="RefSeq" id="WP_379957189.1">
    <property type="nucleotide sequence ID" value="NZ_JAUYVI010000005.1"/>
</dbReference>
<evidence type="ECO:0000256" key="5">
    <source>
        <dbReference type="ARBA" id="ARBA00022840"/>
    </source>
</evidence>
<keyword evidence="9" id="KW-1185">Reference proteome</keyword>
<dbReference type="CDD" id="cd03257">
    <property type="entry name" value="ABC_NikE_OppD_transporters"/>
    <property type="match status" value="1"/>
</dbReference>
<feature type="region of interest" description="Disordered" evidence="6">
    <location>
        <begin position="261"/>
        <end position="289"/>
    </location>
</feature>
<dbReference type="InterPro" id="IPR013563">
    <property type="entry name" value="Oligopep_ABC_C"/>
</dbReference>
<dbReference type="SUPFAM" id="SSF52540">
    <property type="entry name" value="P-loop containing nucleoside triphosphate hydrolases"/>
    <property type="match status" value="1"/>
</dbReference>
<dbReference type="Pfam" id="PF00005">
    <property type="entry name" value="ABC_tran"/>
    <property type="match status" value="1"/>
</dbReference>
<evidence type="ECO:0000256" key="4">
    <source>
        <dbReference type="ARBA" id="ARBA00022741"/>
    </source>
</evidence>
<evidence type="ECO:0000259" key="7">
    <source>
        <dbReference type="PROSITE" id="PS50893"/>
    </source>
</evidence>
<dbReference type="InterPro" id="IPR017871">
    <property type="entry name" value="ABC_transporter-like_CS"/>
</dbReference>
<comment type="subcellular location">
    <subcellularLocation>
        <location evidence="1">Cell inner membrane</location>
        <topology evidence="1">Peripheral membrane protein</topology>
    </subcellularLocation>
</comment>
<evidence type="ECO:0000256" key="1">
    <source>
        <dbReference type="ARBA" id="ARBA00004417"/>
    </source>
</evidence>
<protein>
    <submittedName>
        <fullName evidence="8">ATP-binding cassette domain-containing protein</fullName>
    </submittedName>
</protein>
<dbReference type="InterPro" id="IPR027417">
    <property type="entry name" value="P-loop_NTPase"/>
</dbReference>
<feature type="domain" description="ABC transporter" evidence="7">
    <location>
        <begin position="6"/>
        <end position="254"/>
    </location>
</feature>
<keyword evidence="4" id="KW-0547">Nucleotide-binding</keyword>
<dbReference type="GO" id="GO:0005524">
    <property type="term" value="F:ATP binding"/>
    <property type="evidence" value="ECO:0007669"/>
    <property type="project" value="UniProtKB-KW"/>
</dbReference>
<sequence length="289" mass="31101">MSGDALVLDAVTRRYRVRNGWLGRGALFNAVDGVSLALEHGGTLGLVGESGSGKSTTGRIAAGIEPASSGTVTLGGACLAPPNSSAWRRERRRIQMVFQNAAGALDPRMIIREQVAEPLLAHSDLGRRARAARADAALHDVGLDRLGDRYPHELSGGQLQRAVIARALVLDPDFLVCDEPVSALDVSVQAQIINLLMDLRDRLNLTCLFISHDLGVVRHICDRVAVMHRGRIVEIGPAEQVFRAPTHGYTRALLDAIPAATPAERRRRGGPSLHPTESAVTKRHAEEPI</sequence>
<comment type="caution">
    <text evidence="8">The sequence shown here is derived from an EMBL/GenBank/DDBJ whole genome shotgun (WGS) entry which is preliminary data.</text>
</comment>
<evidence type="ECO:0000313" key="8">
    <source>
        <dbReference type="EMBL" id="MDQ7249325.1"/>
    </source>
</evidence>
<dbReference type="PROSITE" id="PS00211">
    <property type="entry name" value="ABC_TRANSPORTER_1"/>
    <property type="match status" value="1"/>
</dbReference>
<proteinExistence type="inferred from homology"/>
<dbReference type="EMBL" id="JAUYVI010000005">
    <property type="protein sequence ID" value="MDQ7249325.1"/>
    <property type="molecule type" value="Genomic_DNA"/>
</dbReference>
<dbReference type="InterPro" id="IPR003439">
    <property type="entry name" value="ABC_transporter-like_ATP-bd"/>
</dbReference>
<dbReference type="InterPro" id="IPR050319">
    <property type="entry name" value="ABC_transp_ATP-bind"/>
</dbReference>
<accession>A0ABU0YNN5</accession>
<dbReference type="InterPro" id="IPR003593">
    <property type="entry name" value="AAA+_ATPase"/>
</dbReference>
<name>A0ABU0YNN5_9PROT</name>
<organism evidence="8 9">
    <name type="scientific">Dongia sedimenti</name>
    <dbReference type="NCBI Taxonomy" id="3064282"/>
    <lineage>
        <taxon>Bacteria</taxon>
        <taxon>Pseudomonadati</taxon>
        <taxon>Pseudomonadota</taxon>
        <taxon>Alphaproteobacteria</taxon>
        <taxon>Rhodospirillales</taxon>
        <taxon>Dongiaceae</taxon>
        <taxon>Dongia</taxon>
    </lineage>
</organism>
<evidence type="ECO:0000256" key="3">
    <source>
        <dbReference type="ARBA" id="ARBA00022448"/>
    </source>
</evidence>